<feature type="transmembrane region" description="Helical" evidence="2">
    <location>
        <begin position="407"/>
        <end position="426"/>
    </location>
</feature>
<reference evidence="3 4" key="1">
    <citation type="journal article" date="2019" name="Int. J. Syst. Evol. Microbiol.">
        <title>The Global Catalogue of Microorganisms (GCM) 10K type strain sequencing project: providing services to taxonomists for standard genome sequencing and annotation.</title>
        <authorList>
            <consortium name="The Broad Institute Genomics Platform"/>
            <consortium name="The Broad Institute Genome Sequencing Center for Infectious Disease"/>
            <person name="Wu L."/>
            <person name="Ma J."/>
        </authorList>
    </citation>
    <scope>NUCLEOTIDE SEQUENCE [LARGE SCALE GENOMIC DNA]</scope>
    <source>
        <strain evidence="3 4">JCM 4316</strain>
    </source>
</reference>
<feature type="transmembrane region" description="Helical" evidence="2">
    <location>
        <begin position="487"/>
        <end position="508"/>
    </location>
</feature>
<feature type="transmembrane region" description="Helical" evidence="2">
    <location>
        <begin position="103"/>
        <end position="125"/>
    </location>
</feature>
<feature type="transmembrane region" description="Helical" evidence="2">
    <location>
        <begin position="244"/>
        <end position="262"/>
    </location>
</feature>
<feature type="transmembrane region" description="Helical" evidence="2">
    <location>
        <begin position="205"/>
        <end position="224"/>
    </location>
</feature>
<proteinExistence type="predicted"/>
<comment type="caution">
    <text evidence="3">The sequence shown here is derived from an EMBL/GenBank/DDBJ whole genome shotgun (WGS) entry which is preliminary data.</text>
</comment>
<feature type="compositionally biased region" description="Polar residues" evidence="1">
    <location>
        <begin position="588"/>
        <end position="603"/>
    </location>
</feature>
<feature type="transmembrane region" description="Helical" evidence="2">
    <location>
        <begin position="283"/>
        <end position="306"/>
    </location>
</feature>
<protein>
    <recommendedName>
        <fullName evidence="5">PrsW family intramembrane metalloprotease</fullName>
    </recommendedName>
</protein>
<feature type="transmembrane region" description="Helical" evidence="2">
    <location>
        <begin position="31"/>
        <end position="49"/>
    </location>
</feature>
<feature type="compositionally biased region" description="Basic and acidic residues" evidence="1">
    <location>
        <begin position="608"/>
        <end position="626"/>
    </location>
</feature>
<evidence type="ECO:0000313" key="4">
    <source>
        <dbReference type="Proteomes" id="UP001500253"/>
    </source>
</evidence>
<keyword evidence="2" id="KW-0812">Transmembrane</keyword>
<feature type="transmembrane region" description="Helical" evidence="2">
    <location>
        <begin position="370"/>
        <end position="395"/>
    </location>
</feature>
<keyword evidence="2" id="KW-1133">Transmembrane helix</keyword>
<feature type="transmembrane region" description="Helical" evidence="2">
    <location>
        <begin position="181"/>
        <end position="198"/>
    </location>
</feature>
<feature type="region of interest" description="Disordered" evidence="1">
    <location>
        <begin position="552"/>
        <end position="638"/>
    </location>
</feature>
<sequence>MVAATVYGVAQMLVLSSPARSARVSTALLAIAVGVYGGGVVAALLELAYTRNVAEATGEPLAKVVETASYTVDPVIEELIKVTPLLLVGCNIKIRRQWGLTDFVVLGAGLGAGFGLLEAVARYGLEAERAISHPGGGWIIPDSLRAPYVPGPEQVFSAWFPAPQGTLELGDLSPAAGTSPHLVYTTMAALGVGVLLRARGWVRALGVVPLVATSALHMLTNYAAAHPTDRDAASRVDTFQGMLWAVPLVCLAVAMAADLRQVRRAKPVVQGVLLHAERAGRSGLSALAGYAAWCVPWSTLIALRFARLRRSLFFGMTGGAPYAGAEVLHRTVTWAASQIDASDREQAWRGVDLRAVLRAGGGLRAPRRKWFVVIALGLTIPSLVLLLLGSFPAAAEVQRYFGSGKGLYILVVFGIAGLLLIGWQLMRLLGAWRSTLALPHGEVLAIIRLRIWVAFGGGVTGVLLVLRLGDGAAPDSPVIRNLHLLDALNNFLAYLGFVLMLLALLALFPPGGGLALATAGVTAGAVTAEAAIHAAALGTLGILLMTAASGGSGAEEGSSAHTPSEGQGKQSGPRDGRFPSDETVPVTEEQQGAFTQSQRQLSGLSKRKQAEEVGKGFEKDGQKYKPEAPLLRGGKHGLDWSEGTARAVKDGRPQGRFGDAADVKYAAERGAELGPGEQGFFRLPNGHNCVEYLPDGTTRTPNSIFVKVYPNGKVHAYPLTR</sequence>
<evidence type="ECO:0000256" key="1">
    <source>
        <dbReference type="SAM" id="MobiDB-lite"/>
    </source>
</evidence>
<evidence type="ECO:0008006" key="5">
    <source>
        <dbReference type="Google" id="ProtNLM"/>
    </source>
</evidence>
<organism evidence="3 4">
    <name type="scientific">Streptomyces cuspidosporus</name>
    <dbReference type="NCBI Taxonomy" id="66882"/>
    <lineage>
        <taxon>Bacteria</taxon>
        <taxon>Bacillati</taxon>
        <taxon>Actinomycetota</taxon>
        <taxon>Actinomycetes</taxon>
        <taxon>Kitasatosporales</taxon>
        <taxon>Streptomycetaceae</taxon>
        <taxon>Streptomyces</taxon>
    </lineage>
</organism>
<gene>
    <name evidence="3" type="ORF">GCM10010246_61350</name>
</gene>
<accession>A0ABN3GVK0</accession>
<feature type="compositionally biased region" description="Polar residues" evidence="1">
    <location>
        <begin position="561"/>
        <end position="570"/>
    </location>
</feature>
<keyword evidence="2" id="KW-0472">Membrane</keyword>
<keyword evidence="4" id="KW-1185">Reference proteome</keyword>
<dbReference type="Proteomes" id="UP001500253">
    <property type="component" value="Unassembled WGS sequence"/>
</dbReference>
<evidence type="ECO:0000313" key="3">
    <source>
        <dbReference type="EMBL" id="GAA2362153.1"/>
    </source>
</evidence>
<name>A0ABN3GVK0_9ACTN</name>
<dbReference type="EMBL" id="BAAASD010000034">
    <property type="protein sequence ID" value="GAA2362153.1"/>
    <property type="molecule type" value="Genomic_DNA"/>
</dbReference>
<feature type="transmembrane region" description="Helical" evidence="2">
    <location>
        <begin position="446"/>
        <end position="466"/>
    </location>
</feature>
<evidence type="ECO:0000256" key="2">
    <source>
        <dbReference type="SAM" id="Phobius"/>
    </source>
</evidence>